<feature type="compositionally biased region" description="Low complexity" evidence="1">
    <location>
        <begin position="35"/>
        <end position="50"/>
    </location>
</feature>
<dbReference type="AlphaFoldDB" id="A0A6J4K6K3"/>
<dbReference type="EMBL" id="CADCTT010000100">
    <property type="protein sequence ID" value="CAA9296824.1"/>
    <property type="molecule type" value="Genomic_DNA"/>
</dbReference>
<feature type="compositionally biased region" description="Low complexity" evidence="1">
    <location>
        <begin position="124"/>
        <end position="136"/>
    </location>
</feature>
<sequence>MATAGPEVPPSTGWSQHTRRAAGLLLALWLTGCSAGAPVPAPAPGTASPSPSTPPSSPGTPTPPSSAGPTASPSPSGGGTGWNADGPSFGVDRAVWPVTVKEAERLLAALPETFEGVPRRIARPPGETGELGETGPSAGAQYGDQRSVSVAESFTTTDTEDGKRARMSAAELLGANFLMSLTCVEGSYQGTARPAPGGVGPATTGKAAKGPVWFSCAAQDEEGVAAQVVGWTSGKTAWQVLAPDEASLRSLVTEVHTALG</sequence>
<protein>
    <submittedName>
        <fullName evidence="2">Uncharacterized protein</fullName>
    </submittedName>
</protein>
<proteinExistence type="predicted"/>
<organism evidence="2">
    <name type="scientific">uncultured Friedmanniella sp</name>
    <dbReference type="NCBI Taxonomy" id="335381"/>
    <lineage>
        <taxon>Bacteria</taxon>
        <taxon>Bacillati</taxon>
        <taxon>Actinomycetota</taxon>
        <taxon>Actinomycetes</taxon>
        <taxon>Propionibacteriales</taxon>
        <taxon>Nocardioidaceae</taxon>
        <taxon>Friedmanniella</taxon>
        <taxon>environmental samples</taxon>
    </lineage>
</organism>
<feature type="region of interest" description="Disordered" evidence="1">
    <location>
        <begin position="118"/>
        <end position="148"/>
    </location>
</feature>
<gene>
    <name evidence="2" type="ORF">AVDCRST_MAG61-772</name>
</gene>
<reference evidence="2" key="1">
    <citation type="submission" date="2020-02" db="EMBL/GenBank/DDBJ databases">
        <authorList>
            <person name="Meier V. D."/>
        </authorList>
    </citation>
    <scope>NUCLEOTIDE SEQUENCE</scope>
    <source>
        <strain evidence="2">AVDCRST_MAG61</strain>
    </source>
</reference>
<evidence type="ECO:0000313" key="2">
    <source>
        <dbReference type="EMBL" id="CAA9296824.1"/>
    </source>
</evidence>
<evidence type="ECO:0000256" key="1">
    <source>
        <dbReference type="SAM" id="MobiDB-lite"/>
    </source>
</evidence>
<feature type="region of interest" description="Disordered" evidence="1">
    <location>
        <begin position="35"/>
        <end position="86"/>
    </location>
</feature>
<feature type="compositionally biased region" description="Pro residues" evidence="1">
    <location>
        <begin position="51"/>
        <end position="66"/>
    </location>
</feature>
<name>A0A6J4K6K3_9ACTN</name>
<accession>A0A6J4K6K3</accession>